<protein>
    <submittedName>
        <fullName evidence="2">Uncharacterized protein</fullName>
    </submittedName>
</protein>
<proteinExistence type="predicted"/>
<sequence length="73" mass="8196">MRSGPDEQEPWAEQSFTDGCHQKRFTLGLHTSSAWSSSRPQNDQTDESTHSHVHKKRLVSALRPFSATCCIAP</sequence>
<evidence type="ECO:0000313" key="3">
    <source>
        <dbReference type="Proteomes" id="UP001221898"/>
    </source>
</evidence>
<reference evidence="2" key="1">
    <citation type="journal article" date="2023" name="Science">
        <title>Genome structures resolve the early diversification of teleost fishes.</title>
        <authorList>
            <person name="Parey E."/>
            <person name="Louis A."/>
            <person name="Montfort J."/>
            <person name="Bouchez O."/>
            <person name="Roques C."/>
            <person name="Iampietro C."/>
            <person name="Lluch J."/>
            <person name="Castinel A."/>
            <person name="Donnadieu C."/>
            <person name="Desvignes T."/>
            <person name="Floi Bucao C."/>
            <person name="Jouanno E."/>
            <person name="Wen M."/>
            <person name="Mejri S."/>
            <person name="Dirks R."/>
            <person name="Jansen H."/>
            <person name="Henkel C."/>
            <person name="Chen W.J."/>
            <person name="Zahm M."/>
            <person name="Cabau C."/>
            <person name="Klopp C."/>
            <person name="Thompson A.W."/>
            <person name="Robinson-Rechavi M."/>
            <person name="Braasch I."/>
            <person name="Lecointre G."/>
            <person name="Bobe J."/>
            <person name="Postlethwait J.H."/>
            <person name="Berthelot C."/>
            <person name="Roest Crollius H."/>
            <person name="Guiguen Y."/>
        </authorList>
    </citation>
    <scope>NUCLEOTIDE SEQUENCE</scope>
    <source>
        <strain evidence="2">NC1722</strain>
    </source>
</reference>
<evidence type="ECO:0000313" key="2">
    <source>
        <dbReference type="EMBL" id="KAJ8366837.1"/>
    </source>
</evidence>
<name>A0AAD7R678_9TELE</name>
<evidence type="ECO:0000256" key="1">
    <source>
        <dbReference type="SAM" id="MobiDB-lite"/>
    </source>
</evidence>
<dbReference type="AlphaFoldDB" id="A0AAD7R678"/>
<dbReference type="Proteomes" id="UP001221898">
    <property type="component" value="Unassembled WGS sequence"/>
</dbReference>
<feature type="compositionally biased region" description="Polar residues" evidence="1">
    <location>
        <begin position="31"/>
        <end position="43"/>
    </location>
</feature>
<comment type="caution">
    <text evidence="2">The sequence shown here is derived from an EMBL/GenBank/DDBJ whole genome shotgun (WGS) entry which is preliminary data.</text>
</comment>
<organism evidence="2 3">
    <name type="scientific">Aldrovandia affinis</name>
    <dbReference type="NCBI Taxonomy" id="143900"/>
    <lineage>
        <taxon>Eukaryota</taxon>
        <taxon>Metazoa</taxon>
        <taxon>Chordata</taxon>
        <taxon>Craniata</taxon>
        <taxon>Vertebrata</taxon>
        <taxon>Euteleostomi</taxon>
        <taxon>Actinopterygii</taxon>
        <taxon>Neopterygii</taxon>
        <taxon>Teleostei</taxon>
        <taxon>Notacanthiformes</taxon>
        <taxon>Halosauridae</taxon>
        <taxon>Aldrovandia</taxon>
    </lineage>
</organism>
<keyword evidence="3" id="KW-1185">Reference proteome</keyword>
<gene>
    <name evidence="2" type="ORF">AAFF_G00338910</name>
</gene>
<feature type="region of interest" description="Disordered" evidence="1">
    <location>
        <begin position="31"/>
        <end position="57"/>
    </location>
</feature>
<accession>A0AAD7R678</accession>
<dbReference type="EMBL" id="JAINUG010000537">
    <property type="protein sequence ID" value="KAJ8366837.1"/>
    <property type="molecule type" value="Genomic_DNA"/>
</dbReference>